<feature type="signal peptide" evidence="4">
    <location>
        <begin position="1"/>
        <end position="24"/>
    </location>
</feature>
<sequence length="272" mass="28790">MKTMKLAMLLMALIALSITAPAFAAGNSIVMDGSTTVGPLAKSFAAYFTKKYNVKVTVSESGSGNGAKSLINKSCDIATMSRAMKPQEILAAKKKGVNPVVHTVALDGIAMIVHPGNPVRNLTKAQIADIYKGKFTNWNQAGGPNSRIVVIQRESNSGTQEAFKELVMGKNAQISKNAETQASNGAIKNRVSSTRSAIGFVGLGFVDRSVKPVAVNGVLPSVATVRNGSYPVSRPLYMYTNGQPAGVLKKFVDLPKTPDGKRMIGELGFVSR</sequence>
<dbReference type="InterPro" id="IPR024370">
    <property type="entry name" value="PBP_domain"/>
</dbReference>
<evidence type="ECO:0000313" key="6">
    <source>
        <dbReference type="EMBL" id="KUL20943.1"/>
    </source>
</evidence>
<dbReference type="Gene3D" id="3.40.190.10">
    <property type="entry name" value="Periplasmic binding protein-like II"/>
    <property type="match status" value="2"/>
</dbReference>
<dbReference type="OrthoDB" id="9783488at2"/>
<name>A0A101J670_CHLLI</name>
<evidence type="ECO:0000256" key="3">
    <source>
        <dbReference type="ARBA" id="ARBA00022729"/>
    </source>
</evidence>
<dbReference type="Proteomes" id="UP000053937">
    <property type="component" value="Unassembled WGS sequence"/>
</dbReference>
<reference evidence="6 7" key="1">
    <citation type="submission" date="2015-10" db="EMBL/GenBank/DDBJ databases">
        <title>Draft Genome Sequence of Chlorobium limicola strain Frasassi Growing under Artificial Lighting in the Frasassi Cave System.</title>
        <authorList>
            <person name="Mansor M."/>
            <person name="Macalady J."/>
        </authorList>
    </citation>
    <scope>NUCLEOTIDE SEQUENCE [LARGE SCALE GENOMIC DNA]</scope>
    <source>
        <strain evidence="6 7">Frasassi</strain>
    </source>
</reference>
<evidence type="ECO:0000256" key="4">
    <source>
        <dbReference type="RuleBase" id="RU367119"/>
    </source>
</evidence>
<comment type="function">
    <text evidence="4">Involved in the system for phosphate transport across the cytoplasmic membrane.</text>
</comment>
<dbReference type="PANTHER" id="PTHR30570:SF1">
    <property type="entry name" value="PHOSPHATE-BINDING PROTEIN PSTS"/>
    <property type="match status" value="1"/>
</dbReference>
<proteinExistence type="inferred from homology"/>
<dbReference type="InterPro" id="IPR011862">
    <property type="entry name" value="Phos-bd"/>
</dbReference>
<protein>
    <recommendedName>
        <fullName evidence="4">Phosphate-binding protein</fullName>
    </recommendedName>
</protein>
<dbReference type="EMBL" id="LMBR01000214">
    <property type="protein sequence ID" value="KUL20943.1"/>
    <property type="molecule type" value="Genomic_DNA"/>
</dbReference>
<evidence type="ECO:0000256" key="2">
    <source>
        <dbReference type="ARBA" id="ARBA00022448"/>
    </source>
</evidence>
<evidence type="ECO:0000313" key="7">
    <source>
        <dbReference type="Proteomes" id="UP000053937"/>
    </source>
</evidence>
<keyword evidence="7" id="KW-1185">Reference proteome</keyword>
<evidence type="ECO:0000259" key="5">
    <source>
        <dbReference type="Pfam" id="PF12849"/>
    </source>
</evidence>
<dbReference type="NCBIfam" id="TIGR02136">
    <property type="entry name" value="ptsS_2"/>
    <property type="match status" value="1"/>
</dbReference>
<dbReference type="PANTHER" id="PTHR30570">
    <property type="entry name" value="PERIPLASMIC PHOSPHATE BINDING COMPONENT OF PHOSPHATE ABC TRANSPORTER"/>
    <property type="match status" value="1"/>
</dbReference>
<dbReference type="InterPro" id="IPR050811">
    <property type="entry name" value="Phosphate_ABC_transporter"/>
</dbReference>
<feature type="domain" description="PBP" evidence="5">
    <location>
        <begin position="27"/>
        <end position="253"/>
    </location>
</feature>
<dbReference type="AlphaFoldDB" id="A0A101J670"/>
<accession>A0A101J670</accession>
<keyword evidence="2 4" id="KW-0813">Transport</keyword>
<dbReference type="GO" id="GO:0042301">
    <property type="term" value="F:phosphate ion binding"/>
    <property type="evidence" value="ECO:0007669"/>
    <property type="project" value="UniProtKB-UniRule"/>
</dbReference>
<organism evidence="6 7">
    <name type="scientific">Chlorobium limicola</name>
    <dbReference type="NCBI Taxonomy" id="1092"/>
    <lineage>
        <taxon>Bacteria</taxon>
        <taxon>Pseudomonadati</taxon>
        <taxon>Chlorobiota</taxon>
        <taxon>Chlorobiia</taxon>
        <taxon>Chlorobiales</taxon>
        <taxon>Chlorobiaceae</taxon>
        <taxon>Chlorobium/Pelodictyon group</taxon>
        <taxon>Chlorobium</taxon>
    </lineage>
</organism>
<dbReference type="SUPFAM" id="SSF53850">
    <property type="entry name" value="Periplasmic binding protein-like II"/>
    <property type="match status" value="1"/>
</dbReference>
<evidence type="ECO:0000256" key="1">
    <source>
        <dbReference type="ARBA" id="ARBA00008725"/>
    </source>
</evidence>
<keyword evidence="3 4" id="KW-0732">Signal</keyword>
<gene>
    <name evidence="6" type="ORF">ASB62_08385</name>
</gene>
<feature type="chain" id="PRO_5027137782" description="Phosphate-binding protein" evidence="4">
    <location>
        <begin position="25"/>
        <end position="272"/>
    </location>
</feature>
<comment type="caution">
    <text evidence="6">The sequence shown here is derived from an EMBL/GenBank/DDBJ whole genome shotgun (WGS) entry which is preliminary data.</text>
</comment>
<dbReference type="GO" id="GO:0006817">
    <property type="term" value="P:phosphate ion transport"/>
    <property type="evidence" value="ECO:0007669"/>
    <property type="project" value="UniProtKB-UniRule"/>
</dbReference>
<keyword evidence="4" id="KW-0592">Phosphate transport</keyword>
<dbReference type="CDD" id="cd13653">
    <property type="entry name" value="PBP2_phosphate_like_1"/>
    <property type="match status" value="1"/>
</dbReference>
<comment type="similarity">
    <text evidence="1 4">Belongs to the PstS family.</text>
</comment>
<dbReference type="Pfam" id="PF12849">
    <property type="entry name" value="PBP_like_2"/>
    <property type="match status" value="1"/>
</dbReference>